<keyword evidence="7" id="KW-1015">Disulfide bond</keyword>
<feature type="chain" id="PRO_5046965667" description="Cytochrome bc1 complex Rieske iron-sulfur subunit" evidence="11">
    <location>
        <begin position="27"/>
        <end position="164"/>
    </location>
</feature>
<dbReference type="Proteomes" id="UP001500620">
    <property type="component" value="Unassembled WGS sequence"/>
</dbReference>
<evidence type="ECO:0000259" key="12">
    <source>
        <dbReference type="PROSITE" id="PS51296"/>
    </source>
</evidence>
<evidence type="ECO:0000256" key="3">
    <source>
        <dbReference type="ARBA" id="ARBA00022714"/>
    </source>
</evidence>
<dbReference type="InterPro" id="IPR005805">
    <property type="entry name" value="Rieske_Fe-S_prot_C"/>
</dbReference>
<dbReference type="InterPro" id="IPR014349">
    <property type="entry name" value="Rieske_Fe-S_prot"/>
</dbReference>
<evidence type="ECO:0000256" key="5">
    <source>
        <dbReference type="ARBA" id="ARBA00023004"/>
    </source>
</evidence>
<dbReference type="InterPro" id="IPR036922">
    <property type="entry name" value="Rieske_2Fe-2S_sf"/>
</dbReference>
<keyword evidence="11" id="KW-0732">Signal</keyword>
<dbReference type="InterPro" id="IPR006311">
    <property type="entry name" value="TAT_signal"/>
</dbReference>
<keyword evidence="3" id="KW-0001">2Fe-2S</keyword>
<dbReference type="SUPFAM" id="SSF50022">
    <property type="entry name" value="ISP domain"/>
    <property type="match status" value="1"/>
</dbReference>
<comment type="cofactor">
    <cofactor evidence="9">
        <name>[2Fe-2S] cluster</name>
        <dbReference type="ChEBI" id="CHEBI:190135"/>
    </cofactor>
</comment>
<dbReference type="PROSITE" id="PS51296">
    <property type="entry name" value="RIESKE"/>
    <property type="match status" value="1"/>
</dbReference>
<reference evidence="14" key="1">
    <citation type="journal article" date="2019" name="Int. J. Syst. Evol. Microbiol.">
        <title>The Global Catalogue of Microorganisms (GCM) 10K type strain sequencing project: providing services to taxonomists for standard genome sequencing and annotation.</title>
        <authorList>
            <consortium name="The Broad Institute Genomics Platform"/>
            <consortium name="The Broad Institute Genome Sequencing Center for Infectious Disease"/>
            <person name="Wu L."/>
            <person name="Ma J."/>
        </authorList>
    </citation>
    <scope>NUCLEOTIDE SEQUENCE [LARGE SCALE GENOMIC DNA]</scope>
    <source>
        <strain evidence="14">JCM 17441</strain>
    </source>
</reference>
<evidence type="ECO:0000256" key="10">
    <source>
        <dbReference type="SAM" id="MobiDB-lite"/>
    </source>
</evidence>
<dbReference type="EMBL" id="BAABAT010000001">
    <property type="protein sequence ID" value="GAA4244276.1"/>
    <property type="molecule type" value="Genomic_DNA"/>
</dbReference>
<evidence type="ECO:0000256" key="9">
    <source>
        <dbReference type="ARBA" id="ARBA00034078"/>
    </source>
</evidence>
<dbReference type="PROSITE" id="PS51318">
    <property type="entry name" value="TAT"/>
    <property type="match status" value="1"/>
</dbReference>
<sequence length="164" mass="15871">MCTPSRRTLLAGAGAIGLTTALTGCAAYGVDAAAPPAPDAAGNDNPANAGGAASGSGNDDNAAQAGNAAPAGFARTNDIPVGGGKIFADQKIVVTQPTAGTFRCFTAVCTHAGCVVGDVSDGTINCPCHGSKFKVADGSVANGPAKKPLSQINIKVNGDSISKA</sequence>
<dbReference type="RefSeq" id="WP_345120963.1">
    <property type="nucleotide sequence ID" value="NZ_BAABAT010000001.1"/>
</dbReference>
<feature type="region of interest" description="Disordered" evidence="10">
    <location>
        <begin position="39"/>
        <end position="69"/>
    </location>
</feature>
<evidence type="ECO:0000313" key="14">
    <source>
        <dbReference type="Proteomes" id="UP001500620"/>
    </source>
</evidence>
<dbReference type="PROSITE" id="PS51257">
    <property type="entry name" value="PROKAR_LIPOPROTEIN"/>
    <property type="match status" value="1"/>
</dbReference>
<dbReference type="Pfam" id="PF00355">
    <property type="entry name" value="Rieske"/>
    <property type="match status" value="1"/>
</dbReference>
<dbReference type="InterPro" id="IPR017941">
    <property type="entry name" value="Rieske_2Fe-2S"/>
</dbReference>
<accession>A0ABP8CWJ8</accession>
<feature type="signal peptide" evidence="11">
    <location>
        <begin position="1"/>
        <end position="26"/>
    </location>
</feature>
<keyword evidence="5" id="KW-0408">Iron</keyword>
<evidence type="ECO:0000256" key="4">
    <source>
        <dbReference type="ARBA" id="ARBA00022723"/>
    </source>
</evidence>
<keyword evidence="6" id="KW-0411">Iron-sulfur</keyword>
<evidence type="ECO:0000256" key="2">
    <source>
        <dbReference type="ARBA" id="ARBA00015816"/>
    </source>
</evidence>
<keyword evidence="14" id="KW-1185">Reference proteome</keyword>
<dbReference type="PRINTS" id="PR00162">
    <property type="entry name" value="RIESKE"/>
</dbReference>
<dbReference type="Gene3D" id="2.102.10.10">
    <property type="entry name" value="Rieske [2Fe-2S] iron-sulphur domain"/>
    <property type="match status" value="1"/>
</dbReference>
<evidence type="ECO:0000256" key="6">
    <source>
        <dbReference type="ARBA" id="ARBA00023014"/>
    </source>
</evidence>
<name>A0ABP8CWJ8_9ACTN</name>
<organism evidence="13 14">
    <name type="scientific">Dactylosporangium darangshiense</name>
    <dbReference type="NCBI Taxonomy" id="579108"/>
    <lineage>
        <taxon>Bacteria</taxon>
        <taxon>Bacillati</taxon>
        <taxon>Actinomycetota</taxon>
        <taxon>Actinomycetes</taxon>
        <taxon>Micromonosporales</taxon>
        <taxon>Micromonosporaceae</taxon>
        <taxon>Dactylosporangium</taxon>
    </lineage>
</organism>
<evidence type="ECO:0000256" key="11">
    <source>
        <dbReference type="SAM" id="SignalP"/>
    </source>
</evidence>
<comment type="function">
    <text evidence="1">Iron-sulfur subunit of the cytochrome bc1 complex, an essential component of the respiratory electron transport chain required for ATP synthesis. The bc1 complex catalyzes the oxidation of menaquinol and the reduction of cytochrome c in the respiratory chain. The bc1 complex operates through a Q-cycle mechanism that couples electron transfer to generation of the proton gradient that drives ATP synthesis.</text>
</comment>
<keyword evidence="4" id="KW-0479">Metal-binding</keyword>
<dbReference type="PANTHER" id="PTHR10134">
    <property type="entry name" value="CYTOCHROME B-C1 COMPLEX SUBUNIT RIESKE, MITOCHONDRIAL"/>
    <property type="match status" value="1"/>
</dbReference>
<evidence type="ECO:0000256" key="7">
    <source>
        <dbReference type="ARBA" id="ARBA00023157"/>
    </source>
</evidence>
<evidence type="ECO:0000256" key="1">
    <source>
        <dbReference type="ARBA" id="ARBA00002494"/>
    </source>
</evidence>
<protein>
    <recommendedName>
        <fullName evidence="2">Cytochrome bc1 complex Rieske iron-sulfur subunit</fullName>
    </recommendedName>
    <alternativeName>
        <fullName evidence="8">Cytochrome bc1 reductase complex subunit QcrA</fullName>
    </alternativeName>
</protein>
<evidence type="ECO:0000313" key="13">
    <source>
        <dbReference type="EMBL" id="GAA4244276.1"/>
    </source>
</evidence>
<comment type="caution">
    <text evidence="13">The sequence shown here is derived from an EMBL/GenBank/DDBJ whole genome shotgun (WGS) entry which is preliminary data.</text>
</comment>
<dbReference type="CDD" id="cd03467">
    <property type="entry name" value="Rieske"/>
    <property type="match status" value="1"/>
</dbReference>
<evidence type="ECO:0000256" key="8">
    <source>
        <dbReference type="ARBA" id="ARBA00029586"/>
    </source>
</evidence>
<feature type="domain" description="Rieske" evidence="12">
    <location>
        <begin position="71"/>
        <end position="163"/>
    </location>
</feature>
<gene>
    <name evidence="13" type="ORF">GCM10022255_006720</name>
</gene>
<proteinExistence type="predicted"/>